<dbReference type="Proteomes" id="UP001162060">
    <property type="component" value="Unassembled WGS sequence"/>
</dbReference>
<dbReference type="PANTHER" id="PTHR42648:SF28">
    <property type="entry name" value="TRANSPOSON-ENCODED PROTEIN WITH RIBONUCLEASE H-LIKE AND RETROVIRUS ZINC FINGER-LIKE DOMAINS"/>
    <property type="match status" value="1"/>
</dbReference>
<evidence type="ECO:0008006" key="11">
    <source>
        <dbReference type="Google" id="ProtNLM"/>
    </source>
</evidence>
<dbReference type="Pfam" id="PF14223">
    <property type="entry name" value="Retrotran_gag_2"/>
    <property type="match status" value="1"/>
</dbReference>
<dbReference type="PROSITE" id="PS50994">
    <property type="entry name" value="INTEGRASE"/>
    <property type="match status" value="1"/>
</dbReference>
<accession>A0AAV1TNG4</accession>
<dbReference type="PROSITE" id="PS50158">
    <property type="entry name" value="ZF_CCHC"/>
    <property type="match status" value="1"/>
</dbReference>
<dbReference type="InterPro" id="IPR057670">
    <property type="entry name" value="SH3_retrovirus"/>
</dbReference>
<dbReference type="InterPro" id="IPR001584">
    <property type="entry name" value="Integrase_cat-core"/>
</dbReference>
<keyword evidence="3" id="KW-0064">Aspartyl protease</keyword>
<evidence type="ECO:0000256" key="4">
    <source>
        <dbReference type="ARBA" id="ARBA00022801"/>
    </source>
</evidence>
<organism evidence="9 10">
    <name type="scientific">Peronospora matthiolae</name>
    <dbReference type="NCBI Taxonomy" id="2874970"/>
    <lineage>
        <taxon>Eukaryota</taxon>
        <taxon>Sar</taxon>
        <taxon>Stramenopiles</taxon>
        <taxon>Oomycota</taxon>
        <taxon>Peronosporomycetes</taxon>
        <taxon>Peronosporales</taxon>
        <taxon>Peronosporaceae</taxon>
        <taxon>Peronospora</taxon>
    </lineage>
</organism>
<sequence length="1360" mass="153798">MDSSLFTAARINKFSGTNFHVWKFKMQMVLEERDLWDVVSGEVKIEHCTSTLDQATFKRKSRKALAIICLAMEDSQLPLVRSAKDAYDAWSSLEGHYEKKSLANKLFLRRRFFTTMMGEGDDVLEHINRLKTLAEQLDAVGAPVSEDDLIITLLGSLNESYQFLITALESRADYLSWELVTSRLLHEDMKRKEQGGGIEGAAHGQAQAFMSRDNKRKARPAKKTGACHNCGKQGHWIAECPSRIHEDADRHRYQRANIAQEPELGDYLFSVGGGKTKSSYMWLVDSGATQHMTSSKEFMRNYKDFGPVDVHLADDGVVQAIGKGDIVMSMMTRQGVKKGVLTNVWHIPKLSRNLFSVGRFIKDVEPVTFEVDGCFAETKGFKWKLGALEGKGLFKLCMTPVLPDEVNVASPINFKGDNTSYLWHLRLGHIGHGGLDAIVKKDYGSGIGMKSVQKWEFCKGCALGKQTRVSYMPKSPDRARMLLEVIHSDVCGPMKTPTFSGKRYFVTFIDEYSHYCVVYLLQNKSEVATKFAQFVALAETQTGKRVKTLRSDNGGEYTSRTMSKFCADHGIMQKFTPPYTPQLNGVAERMNRTLVESARCMMEHAELSKSYWCEAVMTANFLRLRCPSRSTSHDKSPYEVWSGKKPILANLKVFGCHAYVHVPKPKRSKLDARSIQCRFIGYSDHEKAYRFEEIKSRRVLVSRDAQFMENVFDSGRRDYVQDGAVVEEEAFMEDEDVPMEDYSSHDTSNMNFEEATMDGVDEPGVKRHQRTQSLEALANAPDAKRRARYLTMAEMSATADTSHSVETAYVVDSVGDLPRTFKSAVESSDAVKWKEACDSEINSLRQNETWNLVPLPQGRKAIGNRWVFRVKETKDGRIERFKARLVAKGFLQKHGIDYDETFAPVAKFTSIRVLLSLAAKYSFMIHHMDVKTAFLNGHLEEDIYMAQPDGYVDEDHPDFVCQLKRSLYGLKQSPRMWNQTIDKFMLDLDFKKCKTDHCIYFKRDQEDLIFVALYVDDLVLVSNNAELIRATKDALSERFDMTDLGDLKYFLGVEVNQDRSAGTISICQSKFAKDILEKFGMDNSNPVRTPQEPGLKLTKSMCVDGCKHDETMANVPFRNAVGCLMYLMVGTRPDLAAAVGVLSQFSADPCPTHWQALKRVLRYIQGTREYGIEYQATNNDKLHGYSDADWAGDVEARRSTSGYTFILNNGCVSWRSKKQSTVALSSTEAEYMALTEAAQEAIWLKALLCELDEMRSDEAVKIYEDNQGSIALAKNPEFHKRTKHIDIRYHFVSEKVAEGTLVLEYCSTKDMKADLMTKPIPAVQFQHLRNMLGVKVLTSAEASGSVVTNAPRHAYSHKNL</sequence>
<evidence type="ECO:0000313" key="10">
    <source>
        <dbReference type="Proteomes" id="UP001162060"/>
    </source>
</evidence>
<dbReference type="InterPro" id="IPR054722">
    <property type="entry name" value="PolX-like_BBD"/>
</dbReference>
<dbReference type="GO" id="GO:0004190">
    <property type="term" value="F:aspartic-type endopeptidase activity"/>
    <property type="evidence" value="ECO:0007669"/>
    <property type="project" value="UniProtKB-KW"/>
</dbReference>
<evidence type="ECO:0000259" key="7">
    <source>
        <dbReference type="PROSITE" id="PS50158"/>
    </source>
</evidence>
<dbReference type="SUPFAM" id="SSF53098">
    <property type="entry name" value="Ribonuclease H-like"/>
    <property type="match status" value="1"/>
</dbReference>
<dbReference type="Pfam" id="PF00098">
    <property type="entry name" value="zf-CCHC"/>
    <property type="match status" value="1"/>
</dbReference>
<dbReference type="InterPro" id="IPR001878">
    <property type="entry name" value="Znf_CCHC"/>
</dbReference>
<dbReference type="InterPro" id="IPR025724">
    <property type="entry name" value="GAG-pre-integrase_dom"/>
</dbReference>
<evidence type="ECO:0000256" key="2">
    <source>
        <dbReference type="ARBA" id="ARBA00022723"/>
    </source>
</evidence>
<dbReference type="InterPro" id="IPR043502">
    <property type="entry name" value="DNA/RNA_pol_sf"/>
</dbReference>
<dbReference type="SMART" id="SM00343">
    <property type="entry name" value="ZnF_C2HC"/>
    <property type="match status" value="1"/>
</dbReference>
<keyword evidence="2" id="KW-0479">Metal-binding</keyword>
<dbReference type="Pfam" id="PF00665">
    <property type="entry name" value="rve"/>
    <property type="match status" value="1"/>
</dbReference>
<dbReference type="Pfam" id="PF13976">
    <property type="entry name" value="gag_pre-integrs"/>
    <property type="match status" value="1"/>
</dbReference>
<dbReference type="Gene3D" id="4.10.60.10">
    <property type="entry name" value="Zinc finger, CCHC-type"/>
    <property type="match status" value="1"/>
</dbReference>
<dbReference type="GO" id="GO:0008270">
    <property type="term" value="F:zinc ion binding"/>
    <property type="evidence" value="ECO:0007669"/>
    <property type="project" value="UniProtKB-KW"/>
</dbReference>
<keyword evidence="4" id="KW-0378">Hydrolase</keyword>
<keyword evidence="5" id="KW-0863">Zinc-finger</keyword>
<dbReference type="GO" id="GO:0003676">
    <property type="term" value="F:nucleic acid binding"/>
    <property type="evidence" value="ECO:0007669"/>
    <property type="project" value="InterPro"/>
</dbReference>
<evidence type="ECO:0000256" key="6">
    <source>
        <dbReference type="SAM" id="MobiDB-lite"/>
    </source>
</evidence>
<dbReference type="Pfam" id="PF07727">
    <property type="entry name" value="RVT_2"/>
    <property type="match status" value="1"/>
</dbReference>
<feature type="domain" description="CCHC-type" evidence="7">
    <location>
        <begin position="227"/>
        <end position="242"/>
    </location>
</feature>
<dbReference type="InterPro" id="IPR039537">
    <property type="entry name" value="Retrotran_Ty1/copia-like"/>
</dbReference>
<protein>
    <recommendedName>
        <fullName evidence="11">Polyprotein</fullName>
    </recommendedName>
</protein>
<dbReference type="SUPFAM" id="SSF57756">
    <property type="entry name" value="Retrovirus zinc finger-like domains"/>
    <property type="match status" value="1"/>
</dbReference>
<gene>
    <name evidence="9" type="ORF">PM001_LOCUS7860</name>
</gene>
<dbReference type="Gene3D" id="3.30.420.10">
    <property type="entry name" value="Ribonuclease H-like superfamily/Ribonuclease H"/>
    <property type="match status" value="1"/>
</dbReference>
<feature type="domain" description="Integrase catalytic" evidence="8">
    <location>
        <begin position="472"/>
        <end position="645"/>
    </location>
</feature>
<dbReference type="EMBL" id="CAKLBY020000066">
    <property type="protein sequence ID" value="CAK7922689.1"/>
    <property type="molecule type" value="Genomic_DNA"/>
</dbReference>
<evidence type="ECO:0000259" key="8">
    <source>
        <dbReference type="PROSITE" id="PS50994"/>
    </source>
</evidence>
<dbReference type="InterPro" id="IPR036875">
    <property type="entry name" value="Znf_CCHC_sf"/>
</dbReference>
<keyword evidence="5" id="KW-0862">Zinc</keyword>
<dbReference type="Pfam" id="PF22936">
    <property type="entry name" value="Pol_BBD"/>
    <property type="match status" value="1"/>
</dbReference>
<dbReference type="InterPro" id="IPR012337">
    <property type="entry name" value="RNaseH-like_sf"/>
</dbReference>
<dbReference type="InterPro" id="IPR013103">
    <property type="entry name" value="RVT_2"/>
</dbReference>
<evidence type="ECO:0000256" key="3">
    <source>
        <dbReference type="ARBA" id="ARBA00022750"/>
    </source>
</evidence>
<dbReference type="Pfam" id="PF25597">
    <property type="entry name" value="SH3_retrovirus"/>
    <property type="match status" value="1"/>
</dbReference>
<evidence type="ECO:0000256" key="1">
    <source>
        <dbReference type="ARBA" id="ARBA00022670"/>
    </source>
</evidence>
<comment type="caution">
    <text evidence="9">The sequence shown here is derived from an EMBL/GenBank/DDBJ whole genome shotgun (WGS) entry which is preliminary data.</text>
</comment>
<name>A0AAV1TNG4_9STRA</name>
<reference evidence="9" key="1">
    <citation type="submission" date="2024-01" db="EMBL/GenBank/DDBJ databases">
        <authorList>
            <person name="Webb A."/>
        </authorList>
    </citation>
    <scope>NUCLEOTIDE SEQUENCE</scope>
    <source>
        <strain evidence="9">Pm1</strain>
    </source>
</reference>
<proteinExistence type="predicted"/>
<feature type="region of interest" description="Disordered" evidence="6">
    <location>
        <begin position="203"/>
        <end position="225"/>
    </location>
</feature>
<evidence type="ECO:0000256" key="5">
    <source>
        <dbReference type="PROSITE-ProRule" id="PRU00047"/>
    </source>
</evidence>
<keyword evidence="1" id="KW-0645">Protease</keyword>
<dbReference type="CDD" id="cd09272">
    <property type="entry name" value="RNase_HI_RT_Ty1"/>
    <property type="match status" value="1"/>
</dbReference>
<evidence type="ECO:0000313" key="9">
    <source>
        <dbReference type="EMBL" id="CAK7922689.1"/>
    </source>
</evidence>
<dbReference type="PANTHER" id="PTHR42648">
    <property type="entry name" value="TRANSPOSASE, PUTATIVE-RELATED"/>
    <property type="match status" value="1"/>
</dbReference>
<dbReference type="SUPFAM" id="SSF56672">
    <property type="entry name" value="DNA/RNA polymerases"/>
    <property type="match status" value="1"/>
</dbReference>
<dbReference type="GO" id="GO:0015074">
    <property type="term" value="P:DNA integration"/>
    <property type="evidence" value="ECO:0007669"/>
    <property type="project" value="InterPro"/>
</dbReference>
<dbReference type="GO" id="GO:0006508">
    <property type="term" value="P:proteolysis"/>
    <property type="evidence" value="ECO:0007669"/>
    <property type="project" value="UniProtKB-KW"/>
</dbReference>
<dbReference type="InterPro" id="IPR036397">
    <property type="entry name" value="RNaseH_sf"/>
</dbReference>